<evidence type="ECO:0000256" key="5">
    <source>
        <dbReference type="ARBA" id="ARBA00022679"/>
    </source>
</evidence>
<dbReference type="Proteomes" id="UP000190135">
    <property type="component" value="Unassembled WGS sequence"/>
</dbReference>
<dbReference type="RefSeq" id="WP_078708926.1">
    <property type="nucleotide sequence ID" value="NZ_FUXL01000008.1"/>
</dbReference>
<proteinExistence type="inferred from homology"/>
<dbReference type="GO" id="GO:0016740">
    <property type="term" value="F:transferase activity"/>
    <property type="evidence" value="ECO:0007669"/>
    <property type="project" value="UniProtKB-KW"/>
</dbReference>
<evidence type="ECO:0000256" key="3">
    <source>
        <dbReference type="ARBA" id="ARBA00009406"/>
    </source>
</evidence>
<comment type="similarity">
    <text evidence="3">Belongs to the NMT1/THI5 family.</text>
</comment>
<evidence type="ECO:0000313" key="15">
    <source>
        <dbReference type="Proteomes" id="UP000190135"/>
    </source>
</evidence>
<dbReference type="OrthoDB" id="5372616at2"/>
<dbReference type="InterPro" id="IPR015168">
    <property type="entry name" value="SsuA/THI5"/>
</dbReference>
<dbReference type="PANTHER" id="PTHR31528">
    <property type="entry name" value="4-AMINO-5-HYDROXYMETHYL-2-METHYLPYRIMIDINE PHOSPHATE SYNTHASE THI11-RELATED"/>
    <property type="match status" value="1"/>
</dbReference>
<comment type="catalytic activity">
    <reaction evidence="11">
        <text>N(6)-(pyridoxal phosphate)-L-lysyl-[4-amino-5-hydroxymethyl-2-methylpyrimidine phosphate synthase] + L-histidyl-[4-amino-5-hydroxymethyl-2-methylpyrimidine phosphate synthase] + 2 Fe(3+) + 4 H2O = L-lysyl-[4-amino-5-hydroxymethyl-2-methylpyrimidine phosphate synthase] + (2S)-2-amino-5-hydroxy-4-oxopentanoyl-[4-amino-5-hydroxymethyl-2-methylpyrimidine phosphate synthase] + 4-amino-2-methyl-5-(phosphooxymethyl)pyrimidine + 3-oxopropanoate + 2 Fe(2+) + 2 H(+)</text>
        <dbReference type="Rhea" id="RHEA:65756"/>
        <dbReference type="Rhea" id="RHEA-COMP:16892"/>
        <dbReference type="Rhea" id="RHEA-COMP:16893"/>
        <dbReference type="Rhea" id="RHEA-COMP:16894"/>
        <dbReference type="Rhea" id="RHEA-COMP:16895"/>
        <dbReference type="ChEBI" id="CHEBI:15377"/>
        <dbReference type="ChEBI" id="CHEBI:15378"/>
        <dbReference type="ChEBI" id="CHEBI:29033"/>
        <dbReference type="ChEBI" id="CHEBI:29034"/>
        <dbReference type="ChEBI" id="CHEBI:29969"/>
        <dbReference type="ChEBI" id="CHEBI:29979"/>
        <dbReference type="ChEBI" id="CHEBI:33190"/>
        <dbReference type="ChEBI" id="CHEBI:58354"/>
        <dbReference type="ChEBI" id="CHEBI:143915"/>
        <dbReference type="ChEBI" id="CHEBI:157692"/>
    </reaction>
    <physiologicalReaction direction="left-to-right" evidence="11">
        <dbReference type="Rhea" id="RHEA:65757"/>
    </physiologicalReaction>
</comment>
<comment type="function">
    <text evidence="1">Responsible for the formation of the pyrimidine heterocycle in the thiamine biosynthesis pathway. Catalyzes the formation of hydroxymethylpyrimidine phosphate (HMP-P) from histidine and pyridoxal phosphate (PLP). The protein uses PLP and the active site histidine to form HMP-P, generating an inactive enzyme. The enzyme can only undergo a single turnover, which suggests it is a suicide enzyme.</text>
</comment>
<organism evidence="14 15">
    <name type="scientific">Consotaella salsifontis</name>
    <dbReference type="NCBI Taxonomy" id="1365950"/>
    <lineage>
        <taxon>Bacteria</taxon>
        <taxon>Pseudomonadati</taxon>
        <taxon>Pseudomonadota</taxon>
        <taxon>Alphaproteobacteria</taxon>
        <taxon>Hyphomicrobiales</taxon>
        <taxon>Aurantimonadaceae</taxon>
        <taxon>Consotaella</taxon>
    </lineage>
</organism>
<reference evidence="14 15" key="1">
    <citation type="submission" date="2017-02" db="EMBL/GenBank/DDBJ databases">
        <authorList>
            <person name="Peterson S.W."/>
        </authorList>
    </citation>
    <scope>NUCLEOTIDE SEQUENCE [LARGE SCALE GENOMIC DNA]</scope>
    <source>
        <strain evidence="14 15">USBA 369</strain>
    </source>
</reference>
<keyword evidence="6" id="KW-0479">Metal-binding</keyword>
<dbReference type="EMBL" id="FUXL01000008">
    <property type="protein sequence ID" value="SKA22591.1"/>
    <property type="molecule type" value="Genomic_DNA"/>
</dbReference>
<dbReference type="InterPro" id="IPR027939">
    <property type="entry name" value="NMT1/THI5"/>
</dbReference>
<evidence type="ECO:0000256" key="10">
    <source>
        <dbReference type="ARBA" id="ARBA00033171"/>
    </source>
</evidence>
<dbReference type="STRING" id="1365950.SAMN05428963_108218"/>
<evidence type="ECO:0000256" key="8">
    <source>
        <dbReference type="ARBA" id="ARBA00022977"/>
    </source>
</evidence>
<evidence type="ECO:0000256" key="6">
    <source>
        <dbReference type="ARBA" id="ARBA00022723"/>
    </source>
</evidence>
<evidence type="ECO:0000256" key="7">
    <source>
        <dbReference type="ARBA" id="ARBA00022898"/>
    </source>
</evidence>
<comment type="pathway">
    <text evidence="2">Cofactor biosynthesis; thiamine diphosphate biosynthesis.</text>
</comment>
<accession>A0A1T4S449</accession>
<comment type="subunit">
    <text evidence="4">Homodimer.</text>
</comment>
<protein>
    <recommendedName>
        <fullName evidence="10">Thiamine pyrimidine synthase</fullName>
    </recommendedName>
</protein>
<evidence type="ECO:0000256" key="9">
    <source>
        <dbReference type="ARBA" id="ARBA00023004"/>
    </source>
</evidence>
<keyword evidence="9" id="KW-0408">Iron</keyword>
<dbReference type="Gene3D" id="3.40.190.10">
    <property type="entry name" value="Periplasmic binding protein-like II"/>
    <property type="match status" value="2"/>
</dbReference>
<keyword evidence="15" id="KW-1185">Reference proteome</keyword>
<feature type="chain" id="PRO_5012572097" description="Thiamine pyrimidine synthase" evidence="12">
    <location>
        <begin position="24"/>
        <end position="340"/>
    </location>
</feature>
<gene>
    <name evidence="14" type="ORF">SAMN05428963_108218</name>
</gene>
<dbReference type="GO" id="GO:0009228">
    <property type="term" value="P:thiamine biosynthetic process"/>
    <property type="evidence" value="ECO:0007669"/>
    <property type="project" value="UniProtKB-KW"/>
</dbReference>
<evidence type="ECO:0000313" key="14">
    <source>
        <dbReference type="EMBL" id="SKA22591.1"/>
    </source>
</evidence>
<dbReference type="Pfam" id="PF09084">
    <property type="entry name" value="NMT1"/>
    <property type="match status" value="1"/>
</dbReference>
<sequence length="340" mass="36718">MRRRTLLKSMGALGGAALVPAFAMPFRSASAQESLAKIAYQLSWVKNFQFAGEYIADHKGYFRDNGLDVDLLAGGPNIAMDPVVASGKALIAQSAPDFTANANSQGANLKIIGANYQKSPYAMISRADRPLQGPQDMIGKKIGIQANNLVLWNAFLALNGIDPTSINVVPAQHDFTPLVSGELDGFFGYSNDDVIQLRAKGNDVHYFLFADHGYKLFTATYTVREESLADPEQRAHIAAFMRAAIKGWQDAIEDPALAAKLTVEVYGKGNGLNEEAQKQSAAATNELMVNEATKEHGLFWMTDEAVQETIATLSAADVTATPDLFTNEILAEALDGKTQL</sequence>
<feature type="domain" description="SsuA/THI5-like" evidence="13">
    <location>
        <begin position="47"/>
        <end position="256"/>
    </location>
</feature>
<keyword evidence="12" id="KW-0732">Signal</keyword>
<dbReference type="GO" id="GO:0046872">
    <property type="term" value="F:metal ion binding"/>
    <property type="evidence" value="ECO:0007669"/>
    <property type="project" value="UniProtKB-KW"/>
</dbReference>
<dbReference type="PROSITE" id="PS51318">
    <property type="entry name" value="TAT"/>
    <property type="match status" value="1"/>
</dbReference>
<evidence type="ECO:0000256" key="1">
    <source>
        <dbReference type="ARBA" id="ARBA00003469"/>
    </source>
</evidence>
<evidence type="ECO:0000256" key="4">
    <source>
        <dbReference type="ARBA" id="ARBA00011738"/>
    </source>
</evidence>
<evidence type="ECO:0000259" key="13">
    <source>
        <dbReference type="Pfam" id="PF09084"/>
    </source>
</evidence>
<dbReference type="PANTHER" id="PTHR31528:SF1">
    <property type="entry name" value="4-AMINO-5-HYDROXYMETHYL-2-METHYLPYRIMIDINE PHOSPHATE SYNTHASE THI11-RELATED"/>
    <property type="match status" value="1"/>
</dbReference>
<dbReference type="InterPro" id="IPR006311">
    <property type="entry name" value="TAT_signal"/>
</dbReference>
<keyword evidence="5" id="KW-0808">Transferase</keyword>
<keyword evidence="8" id="KW-0784">Thiamine biosynthesis</keyword>
<feature type="signal peptide" evidence="12">
    <location>
        <begin position="1"/>
        <end position="23"/>
    </location>
</feature>
<keyword evidence="7" id="KW-0663">Pyridoxal phosphate</keyword>
<evidence type="ECO:0000256" key="12">
    <source>
        <dbReference type="SAM" id="SignalP"/>
    </source>
</evidence>
<dbReference type="SUPFAM" id="SSF53850">
    <property type="entry name" value="Periplasmic binding protein-like II"/>
    <property type="match status" value="1"/>
</dbReference>
<dbReference type="AlphaFoldDB" id="A0A1T4S449"/>
<evidence type="ECO:0000256" key="2">
    <source>
        <dbReference type="ARBA" id="ARBA00004948"/>
    </source>
</evidence>
<evidence type="ECO:0000256" key="11">
    <source>
        <dbReference type="ARBA" id="ARBA00048179"/>
    </source>
</evidence>
<name>A0A1T4S449_9HYPH</name>